<name>A0A1X7UWT8_AMPQE</name>
<dbReference type="KEGG" id="aqu:105312739"/>
<dbReference type="EnsemblMetazoa" id="Aqu2.1.31999_001">
    <property type="protein sequence ID" value="Aqu2.1.31999_001"/>
    <property type="gene ID" value="Aqu2.1.31999"/>
</dbReference>
<dbReference type="STRING" id="400682.A0A1X7UWT8"/>
<dbReference type="PANTHER" id="PTHR14187">
    <property type="entry name" value="ALPHA KINASE/ELONGATION FACTOR 2 KINASE"/>
    <property type="match status" value="1"/>
</dbReference>
<dbReference type="InterPro" id="IPR043129">
    <property type="entry name" value="ATPase_NBD"/>
</dbReference>
<evidence type="ECO:0000313" key="2">
    <source>
        <dbReference type="Proteomes" id="UP000007879"/>
    </source>
</evidence>
<sequence>MHDVLTNHICSSIDIRVQFRYSNIYGSSRRLTIREMATYTTEYIEMSSLNLKRANYIAAIDFGTSNCSLAYSVDGTTSILYPSSESLDRVPTAVLIEPEDKTSFRGSLINYSMPMAVVDIGKVAQQAYGNLPKEEYSMHLYFECFKMNLRPHEDVITRQMKISAFKGASYYLIEVIAFVLNYLKSKLEEELEMRNHMVQQESENAEPRLLKAFDFTWVITVPAIWNEKGKQMMREAAYRAGLVIENTVMTPITCFTPVTQQLEKVDMNEYYHKLVLALEPECAALYCRQLSIDEMANHSRRLQNQVIDHSSDYMVLDIGGGTVDIAVYNSQSKDIFESVLPPTGNDWGGTRVNEEYSKLLQKIVGDPEFKCFCEMPQQEAQNQAVITTHIYHDFEFAKVSFGKNTRMDRRITSRLNRKIVDFYGSEKIREGVAALNDARIQLNGSDLLVIQFSKVEELFAPAVKGILDCIDTAITKSPVAINTVYLVGGFGGCPYIYNKIKEFDKFFNLCVLTPRDYHVAVVKGAILFQQNPKTMNSRVSSAYYGIEATVKYKPEKNHDRRRKRYDLQRNCTVTDNAFEVIVEKYQKVRYDEVLEFPSYATPLSEKSDKVELKLFKTYKDDVVYIRNPNGELCEGVEEIGKLELAVPPSTLPLASRTITLKFHIGGPELYFQGKNDETEEKVHCTIDFLS</sequence>
<dbReference type="InParanoid" id="A0A1X7UWT8"/>
<dbReference type="Gene3D" id="3.30.420.40">
    <property type="match status" value="1"/>
</dbReference>
<accession>A0A1X7UWT8</accession>
<dbReference type="PANTHER" id="PTHR14187:SF5">
    <property type="entry name" value="HEAT SHOCK 70 KDA PROTEIN 12A"/>
    <property type="match status" value="1"/>
</dbReference>
<organism evidence="1">
    <name type="scientific">Amphimedon queenslandica</name>
    <name type="common">Sponge</name>
    <dbReference type="NCBI Taxonomy" id="400682"/>
    <lineage>
        <taxon>Eukaryota</taxon>
        <taxon>Metazoa</taxon>
        <taxon>Porifera</taxon>
        <taxon>Demospongiae</taxon>
        <taxon>Heteroscleromorpha</taxon>
        <taxon>Haplosclerida</taxon>
        <taxon>Niphatidae</taxon>
        <taxon>Amphimedon</taxon>
    </lineage>
</organism>
<evidence type="ECO:0000313" key="1">
    <source>
        <dbReference type="EnsemblMetazoa" id="Aqu2.1.31999_001"/>
    </source>
</evidence>
<dbReference type="Proteomes" id="UP000007879">
    <property type="component" value="Unassembled WGS sequence"/>
</dbReference>
<dbReference type="SUPFAM" id="SSF53067">
    <property type="entry name" value="Actin-like ATPase domain"/>
    <property type="match status" value="2"/>
</dbReference>
<reference evidence="2" key="1">
    <citation type="journal article" date="2010" name="Nature">
        <title>The Amphimedon queenslandica genome and the evolution of animal complexity.</title>
        <authorList>
            <person name="Srivastava M."/>
            <person name="Simakov O."/>
            <person name="Chapman J."/>
            <person name="Fahey B."/>
            <person name="Gauthier M.E."/>
            <person name="Mitros T."/>
            <person name="Richards G.S."/>
            <person name="Conaco C."/>
            <person name="Dacre M."/>
            <person name="Hellsten U."/>
            <person name="Larroux C."/>
            <person name="Putnam N.H."/>
            <person name="Stanke M."/>
            <person name="Adamska M."/>
            <person name="Darling A."/>
            <person name="Degnan S.M."/>
            <person name="Oakley T.H."/>
            <person name="Plachetzki D.C."/>
            <person name="Zhai Y."/>
            <person name="Adamski M."/>
            <person name="Calcino A."/>
            <person name="Cummins S.F."/>
            <person name="Goodstein D.M."/>
            <person name="Harris C."/>
            <person name="Jackson D.J."/>
            <person name="Leys S.P."/>
            <person name="Shu S."/>
            <person name="Woodcroft B.J."/>
            <person name="Vervoort M."/>
            <person name="Kosik K.S."/>
            <person name="Manning G."/>
            <person name="Degnan B.M."/>
            <person name="Rokhsar D.S."/>
        </authorList>
    </citation>
    <scope>NUCLEOTIDE SEQUENCE [LARGE SCALE GENOMIC DNA]</scope>
</reference>
<gene>
    <name evidence="1" type="primary">105312739</name>
</gene>
<protein>
    <submittedName>
        <fullName evidence="1">Uncharacterized protein</fullName>
    </submittedName>
</protein>
<dbReference type="CDD" id="cd10229">
    <property type="entry name" value="ASKHA_NBD_HSP70_HSPA12"/>
    <property type="match status" value="1"/>
</dbReference>
<proteinExistence type="predicted"/>
<reference evidence="1" key="2">
    <citation type="submission" date="2017-05" db="UniProtKB">
        <authorList>
            <consortium name="EnsemblMetazoa"/>
        </authorList>
    </citation>
    <scope>IDENTIFICATION</scope>
</reference>
<keyword evidence="2" id="KW-1185">Reference proteome</keyword>
<dbReference type="EnsemblMetazoa" id="XM_019996366.1">
    <property type="protein sequence ID" value="XP_019851925.1"/>
    <property type="gene ID" value="LOC105312739"/>
</dbReference>
<dbReference type="eggNOG" id="KOG0101">
    <property type="taxonomic scope" value="Eukaryota"/>
</dbReference>
<dbReference type="AlphaFoldDB" id="A0A1X7UWT8"/>
<dbReference type="OrthoDB" id="2963168at2759"/>